<accession>A0A196S8W3</accession>
<evidence type="ECO:0000256" key="1">
    <source>
        <dbReference type="ARBA" id="ARBA00008259"/>
    </source>
</evidence>
<dbReference type="GO" id="GO:0000159">
    <property type="term" value="C:protein phosphatase type 2A complex"/>
    <property type="evidence" value="ECO:0007669"/>
    <property type="project" value="UniProtKB-UniRule"/>
</dbReference>
<dbReference type="InterPro" id="IPR015943">
    <property type="entry name" value="WD40/YVTN_repeat-like_dom_sf"/>
</dbReference>
<protein>
    <recommendedName>
        <fullName evidence="4">Serine/threonine-protein phosphatase 2A 55 kDa regulatory subunit B</fullName>
    </recommendedName>
</protein>
<dbReference type="PANTHER" id="PTHR11871">
    <property type="entry name" value="PROTEIN PHOSPHATASE PP2A REGULATORY SUBUNIT B"/>
    <property type="match status" value="1"/>
</dbReference>
<comment type="similarity">
    <text evidence="1 4">Belongs to the phosphatase 2A regulatory subunit B family.</text>
</comment>
<dbReference type="Pfam" id="PF00400">
    <property type="entry name" value="WD40"/>
    <property type="match status" value="2"/>
</dbReference>
<dbReference type="InterPro" id="IPR036322">
    <property type="entry name" value="WD40_repeat_dom_sf"/>
</dbReference>
<keyword evidence="2 4" id="KW-0853">WD repeat</keyword>
<name>A0A196S8W3_BLAHN</name>
<dbReference type="STRING" id="478820.A0A196S8W3"/>
<dbReference type="OrthoDB" id="6274823at2759"/>
<gene>
    <name evidence="5" type="ORF">AV274_5521</name>
</gene>
<dbReference type="Gene3D" id="2.130.10.10">
    <property type="entry name" value="YVTN repeat-like/Quinoprotein amine dehydrogenase"/>
    <property type="match status" value="1"/>
</dbReference>
<evidence type="ECO:0000256" key="3">
    <source>
        <dbReference type="ARBA" id="ARBA00022737"/>
    </source>
</evidence>
<reference evidence="5 6" key="1">
    <citation type="submission" date="2016-05" db="EMBL/GenBank/DDBJ databases">
        <title>Nuclear genome of Blastocystis sp. subtype 1 NandII.</title>
        <authorList>
            <person name="Gentekaki E."/>
            <person name="Curtis B."/>
            <person name="Stairs C."/>
            <person name="Eme L."/>
            <person name="Herman E."/>
            <person name="Klimes V."/>
            <person name="Arias M.C."/>
            <person name="Elias M."/>
            <person name="Hilliou F."/>
            <person name="Klute M."/>
            <person name="Malik S.-B."/>
            <person name="Pightling A."/>
            <person name="Rachubinski R."/>
            <person name="Salas D."/>
            <person name="Schlacht A."/>
            <person name="Suga H."/>
            <person name="Archibald J."/>
            <person name="Ball S.G."/>
            <person name="Clark G."/>
            <person name="Dacks J."/>
            <person name="Van Der Giezen M."/>
            <person name="Tsaousis A."/>
            <person name="Roger A."/>
        </authorList>
    </citation>
    <scope>NUCLEOTIDE SEQUENCE [LARGE SCALE GENOMIC DNA]</scope>
    <source>
        <strain evidence="6">ATCC 50177 / NandII</strain>
    </source>
</reference>
<comment type="caution">
    <text evidence="5">The sequence shown here is derived from an EMBL/GenBank/DDBJ whole genome shotgun (WGS) entry which is preliminary data.</text>
</comment>
<dbReference type="AlphaFoldDB" id="A0A196S8W3"/>
<dbReference type="InterPro" id="IPR000009">
    <property type="entry name" value="PP2A_PR55"/>
</dbReference>
<evidence type="ECO:0000313" key="6">
    <source>
        <dbReference type="Proteomes" id="UP000078348"/>
    </source>
</evidence>
<dbReference type="InterPro" id="IPR001680">
    <property type="entry name" value="WD40_rpt"/>
</dbReference>
<sequence>MGGNERKAGWHLHQHFGKKIPIESVANVDILSSLEFNEDGRYLAVGDNGGRVILFQQEEAHTTPQQEMVFDMESESESESYKFFSEFQSHEREFDYLNSTEIQERINCIQWLPSNPDSLFLLSANDKTIKLWKVSEKCVGPVPCPILDRKNGSGRSPAPLDPPTYSIVPQNKRVYSHAHSFNINTLSALSDGETFLSADDFRINLWNLEVSNQSFNIVDIKPSSMDNITEVIMSMRCHPTQCNLFVYANSRGQTTLSDLRVSAKSSPCRIFEDHATYIDPDLLDYVSPISSIRFTPGGRYFLTRDFLSVRVWDMYMEKEPVQVLPVHDCLLPQLPYHMDSDFHLDRFDVAVSPDGRSVLTGSYQNVFHIMDRVTREDVALEASRKSKLRPPQHPGGRLPPLSFENPDFGRKVTQVAWHPQQDLIALTALNVMYVFSSNQ</sequence>
<evidence type="ECO:0000256" key="2">
    <source>
        <dbReference type="ARBA" id="ARBA00022574"/>
    </source>
</evidence>
<dbReference type="SMART" id="SM00320">
    <property type="entry name" value="WD40"/>
    <property type="match status" value="5"/>
</dbReference>
<dbReference type="Proteomes" id="UP000078348">
    <property type="component" value="Unassembled WGS sequence"/>
</dbReference>
<dbReference type="PIRSF" id="PIRSF037309">
    <property type="entry name" value="PP2A_PR55"/>
    <property type="match status" value="1"/>
</dbReference>
<dbReference type="SUPFAM" id="SSF50978">
    <property type="entry name" value="WD40 repeat-like"/>
    <property type="match status" value="1"/>
</dbReference>
<dbReference type="GO" id="GO:0019888">
    <property type="term" value="F:protein phosphatase regulator activity"/>
    <property type="evidence" value="ECO:0007669"/>
    <property type="project" value="InterPro"/>
</dbReference>
<keyword evidence="6" id="KW-1185">Reference proteome</keyword>
<keyword evidence="3 4" id="KW-0677">Repeat</keyword>
<dbReference type="PRINTS" id="PR00600">
    <property type="entry name" value="PP2APR55"/>
</dbReference>
<dbReference type="EMBL" id="LXWW01000511">
    <property type="protein sequence ID" value="OAO12796.1"/>
    <property type="molecule type" value="Genomic_DNA"/>
</dbReference>
<evidence type="ECO:0000313" key="5">
    <source>
        <dbReference type="EMBL" id="OAO12796.1"/>
    </source>
</evidence>
<proteinExistence type="inferred from homology"/>
<organism evidence="5 6">
    <name type="scientific">Blastocystis sp. subtype 1 (strain ATCC 50177 / NandII)</name>
    <dbReference type="NCBI Taxonomy" id="478820"/>
    <lineage>
        <taxon>Eukaryota</taxon>
        <taxon>Sar</taxon>
        <taxon>Stramenopiles</taxon>
        <taxon>Bigyra</taxon>
        <taxon>Opalozoa</taxon>
        <taxon>Opalinata</taxon>
        <taxon>Blastocystidae</taxon>
        <taxon>Blastocystis</taxon>
    </lineage>
</organism>
<evidence type="ECO:0000256" key="4">
    <source>
        <dbReference type="RuleBase" id="RU331113"/>
    </source>
</evidence>